<dbReference type="InterPro" id="IPR043129">
    <property type="entry name" value="ATPase_NBD"/>
</dbReference>
<organism evidence="1">
    <name type="scientific">freshwater metagenome</name>
    <dbReference type="NCBI Taxonomy" id="449393"/>
    <lineage>
        <taxon>unclassified sequences</taxon>
        <taxon>metagenomes</taxon>
        <taxon>ecological metagenomes</taxon>
    </lineage>
</organism>
<dbReference type="GO" id="GO:0005524">
    <property type="term" value="F:ATP binding"/>
    <property type="evidence" value="ECO:0007669"/>
    <property type="project" value="InterPro"/>
</dbReference>
<dbReference type="Gene3D" id="3.30.420.40">
    <property type="match status" value="2"/>
</dbReference>
<dbReference type="AlphaFoldDB" id="A0A6J7VN87"/>
<evidence type="ECO:0000313" key="1">
    <source>
        <dbReference type="EMBL" id="CAB5107431.1"/>
    </source>
</evidence>
<protein>
    <submittedName>
        <fullName evidence="1">Unannotated protein</fullName>
    </submittedName>
</protein>
<dbReference type="HAMAP" id="MF_01270">
    <property type="entry name" value="AnhMurNAc_kinase"/>
    <property type="match status" value="1"/>
</dbReference>
<accession>A0A6J7VN87</accession>
<dbReference type="InterPro" id="IPR005338">
    <property type="entry name" value="Anhydro_N_Ac-Mur_kinase"/>
</dbReference>
<dbReference type="PANTHER" id="PTHR30605:SF0">
    <property type="entry name" value="ANHYDRO-N-ACETYLMURAMIC ACID KINASE"/>
    <property type="match status" value="1"/>
</dbReference>
<dbReference type="GO" id="GO:0006040">
    <property type="term" value="P:amino sugar metabolic process"/>
    <property type="evidence" value="ECO:0007669"/>
    <property type="project" value="InterPro"/>
</dbReference>
<gene>
    <name evidence="1" type="ORF">UFOPK4410_00334</name>
</gene>
<dbReference type="EMBL" id="CAFBRV010000018">
    <property type="protein sequence ID" value="CAB5107431.1"/>
    <property type="molecule type" value="Genomic_DNA"/>
</dbReference>
<sequence length="388" mass="41437">MKIIGMISGTSYDGMDIACCEFEQVGDTIEIKQVGFESVEYTSELHDLIADSMPPREITMERVCILDTRIAQEFSRAVQKTIKRFDFQPDLIVSHGQTLFHWIDAEHKAKGTLQLGEPSWIAEETGVSVLSNIRSKDVAAGGHGAPLVSTLDHLLFNASEQPEGALNLGGISNITVAGKGLTSIAYDIGPANGLMDAAIFAFSKGTKSFDDGGAVAASGTVDQELLGKFLSEPYYELAAPKSTGKELFHLPYIIESAGAVDTWSLPNLMATLLELTVETVAREVEKFKLAKLYVAGGGSANPVLMARLSARLTSCEVLTMAALGIDPRAKEGVTFALIGYLSMHGHAGQVPSCTGARGERILGSLTPGVNGFHVPAVNPVKPFRVRII</sequence>
<dbReference type="SUPFAM" id="SSF53067">
    <property type="entry name" value="Actin-like ATPase domain"/>
    <property type="match status" value="1"/>
</dbReference>
<dbReference type="NCBIfam" id="NF007146">
    <property type="entry name" value="PRK09585.2-6"/>
    <property type="match status" value="1"/>
</dbReference>
<dbReference type="PANTHER" id="PTHR30605">
    <property type="entry name" value="ANHYDRO-N-ACETYLMURAMIC ACID KINASE"/>
    <property type="match status" value="1"/>
</dbReference>
<proteinExistence type="inferred from homology"/>
<dbReference type="GO" id="GO:0016773">
    <property type="term" value="F:phosphotransferase activity, alcohol group as acceptor"/>
    <property type="evidence" value="ECO:0007669"/>
    <property type="project" value="InterPro"/>
</dbReference>
<dbReference type="Pfam" id="PF03702">
    <property type="entry name" value="AnmK"/>
    <property type="match status" value="1"/>
</dbReference>
<dbReference type="GO" id="GO:0009254">
    <property type="term" value="P:peptidoglycan turnover"/>
    <property type="evidence" value="ECO:0007669"/>
    <property type="project" value="InterPro"/>
</dbReference>
<reference evidence="1" key="1">
    <citation type="submission" date="2020-05" db="EMBL/GenBank/DDBJ databases">
        <authorList>
            <person name="Chiriac C."/>
            <person name="Salcher M."/>
            <person name="Ghai R."/>
            <person name="Kavagutti S V."/>
        </authorList>
    </citation>
    <scope>NUCLEOTIDE SEQUENCE</scope>
</reference>
<name>A0A6J7VN87_9ZZZZ</name>